<dbReference type="PROSITE" id="PS50404">
    <property type="entry name" value="GST_NTER"/>
    <property type="match status" value="1"/>
</dbReference>
<dbReference type="SFLD" id="SFLDS00019">
    <property type="entry name" value="Glutathione_Transferase_(cytos"/>
    <property type="match status" value="1"/>
</dbReference>
<dbReference type="CDD" id="cd03044">
    <property type="entry name" value="GST_N_EF1Bgamma"/>
    <property type="match status" value="1"/>
</dbReference>
<dbReference type="GO" id="GO:0006414">
    <property type="term" value="P:translational elongation"/>
    <property type="evidence" value="ECO:0007669"/>
    <property type="project" value="TreeGrafter"/>
</dbReference>
<dbReference type="PANTHER" id="PTHR43986">
    <property type="entry name" value="ELONGATION FACTOR 1-GAMMA"/>
    <property type="match status" value="1"/>
</dbReference>
<dbReference type="InterPro" id="IPR004045">
    <property type="entry name" value="Glutathione_S-Trfase_N"/>
</dbReference>
<gene>
    <name evidence="5" type="primary">psoE</name>
    <name evidence="5" type="ORF">DBV05_g744</name>
</gene>
<dbReference type="OrthoDB" id="249703at2759"/>
<name>A0A5N5DRG6_9PEZI</name>
<comment type="similarity">
    <text evidence="1 2">Belongs to the GST superfamily.</text>
</comment>
<dbReference type="InterPro" id="IPR036282">
    <property type="entry name" value="Glutathione-S-Trfase_C_sf"/>
</dbReference>
<dbReference type="InterPro" id="IPR050802">
    <property type="entry name" value="EF-GSTs"/>
</dbReference>
<evidence type="ECO:0000256" key="2">
    <source>
        <dbReference type="RuleBase" id="RU003494"/>
    </source>
</evidence>
<dbReference type="InterPro" id="IPR004046">
    <property type="entry name" value="GST_C"/>
</dbReference>
<evidence type="ECO:0000256" key="1">
    <source>
        <dbReference type="ARBA" id="ARBA00007409"/>
    </source>
</evidence>
<dbReference type="PROSITE" id="PS50405">
    <property type="entry name" value="GST_CTER"/>
    <property type="match status" value="1"/>
</dbReference>
<dbReference type="SUPFAM" id="SSF47616">
    <property type="entry name" value="GST C-terminal domain-like"/>
    <property type="match status" value="1"/>
</dbReference>
<evidence type="ECO:0000313" key="6">
    <source>
        <dbReference type="Proteomes" id="UP000325902"/>
    </source>
</evidence>
<dbReference type="InterPro" id="IPR036249">
    <property type="entry name" value="Thioredoxin-like_sf"/>
</dbReference>
<dbReference type="InterPro" id="IPR010987">
    <property type="entry name" value="Glutathione-S-Trfase_C-like"/>
</dbReference>
<dbReference type="EMBL" id="VCHE01000003">
    <property type="protein sequence ID" value="KAB2580549.1"/>
    <property type="molecule type" value="Genomic_DNA"/>
</dbReference>
<dbReference type="SFLD" id="SFLDG00358">
    <property type="entry name" value="Main_(cytGST)"/>
    <property type="match status" value="1"/>
</dbReference>
<feature type="domain" description="GST C-terminal" evidence="4">
    <location>
        <begin position="93"/>
        <end position="224"/>
    </location>
</feature>
<dbReference type="AlphaFoldDB" id="A0A5N5DRG6"/>
<evidence type="ECO:0000259" key="3">
    <source>
        <dbReference type="PROSITE" id="PS50404"/>
    </source>
</evidence>
<dbReference type="GO" id="GO:0016740">
    <property type="term" value="F:transferase activity"/>
    <property type="evidence" value="ECO:0007669"/>
    <property type="project" value="UniProtKB-KW"/>
</dbReference>
<dbReference type="GO" id="GO:0005634">
    <property type="term" value="C:nucleus"/>
    <property type="evidence" value="ECO:0007669"/>
    <property type="project" value="TreeGrafter"/>
</dbReference>
<dbReference type="Gene3D" id="1.20.1050.10">
    <property type="match status" value="1"/>
</dbReference>
<reference evidence="5 6" key="1">
    <citation type="journal article" date="2019" name="Sci. Rep.">
        <title>A multi-omics analysis of the grapevine pathogen Lasiodiplodia theobromae reveals that temperature affects the expression of virulence- and pathogenicity-related genes.</title>
        <authorList>
            <person name="Felix C."/>
            <person name="Meneses R."/>
            <person name="Goncalves M.F.M."/>
            <person name="Tilleman L."/>
            <person name="Duarte A.S."/>
            <person name="Jorrin-Novo J.V."/>
            <person name="Van de Peer Y."/>
            <person name="Deforce D."/>
            <person name="Van Nieuwerburgh F."/>
            <person name="Esteves A.C."/>
            <person name="Alves A."/>
        </authorList>
    </citation>
    <scope>NUCLEOTIDE SEQUENCE [LARGE SCALE GENOMIC DNA]</scope>
    <source>
        <strain evidence="5 6">LA-SOL3</strain>
    </source>
</reference>
<dbReference type="GO" id="GO:0005737">
    <property type="term" value="C:cytoplasm"/>
    <property type="evidence" value="ECO:0007669"/>
    <property type="project" value="TreeGrafter"/>
</dbReference>
<dbReference type="Pfam" id="PF02798">
    <property type="entry name" value="GST_N"/>
    <property type="match status" value="1"/>
</dbReference>
<feature type="domain" description="GST N-terminal" evidence="3">
    <location>
        <begin position="2"/>
        <end position="88"/>
    </location>
</feature>
<dbReference type="PANTHER" id="PTHR43986:SF1">
    <property type="entry name" value="ELONGATION FACTOR 1-GAMMA"/>
    <property type="match status" value="1"/>
</dbReference>
<dbReference type="Gene3D" id="3.40.30.10">
    <property type="entry name" value="Glutaredoxin"/>
    <property type="match status" value="1"/>
</dbReference>
<dbReference type="SUPFAM" id="SSF52833">
    <property type="entry name" value="Thioredoxin-like"/>
    <property type="match status" value="1"/>
</dbReference>
<dbReference type="CDD" id="cd03181">
    <property type="entry name" value="GST_C_EF1Bgamma_like"/>
    <property type="match status" value="1"/>
</dbReference>
<evidence type="ECO:0000259" key="4">
    <source>
        <dbReference type="PROSITE" id="PS50405"/>
    </source>
</evidence>
<accession>A0A5N5DRG6</accession>
<organism evidence="5 6">
    <name type="scientific">Lasiodiplodia theobromae</name>
    <dbReference type="NCBI Taxonomy" id="45133"/>
    <lineage>
        <taxon>Eukaryota</taxon>
        <taxon>Fungi</taxon>
        <taxon>Dikarya</taxon>
        <taxon>Ascomycota</taxon>
        <taxon>Pezizomycotina</taxon>
        <taxon>Dothideomycetes</taxon>
        <taxon>Dothideomycetes incertae sedis</taxon>
        <taxon>Botryosphaeriales</taxon>
        <taxon>Botryosphaeriaceae</taxon>
        <taxon>Lasiodiplodia</taxon>
    </lineage>
</organism>
<dbReference type="FunFam" id="3.40.30.10:FF:000142">
    <property type="entry name" value="Elongation factor 1 gamma"/>
    <property type="match status" value="1"/>
</dbReference>
<keyword evidence="6" id="KW-1185">Reference proteome</keyword>
<comment type="caution">
    <text evidence="5">The sequence shown here is derived from an EMBL/GenBank/DDBJ whole genome shotgun (WGS) entry which is preliminary data.</text>
</comment>
<keyword evidence="5" id="KW-0808">Transferase</keyword>
<proteinExistence type="inferred from homology"/>
<protein>
    <submittedName>
        <fullName evidence="5">Glutathione S-transferase psoE</fullName>
    </submittedName>
</protein>
<sequence length="224" mass="24718">MSFGKLYNYPKAPRATMCLYVAELNKLDVEIVEAWPIKVNPSKGGVGEAYLAKFPTGKVPALERPDGFVLYECIAVTYYLAKQNPSTTLLGKTLEEEATVLRWSSFANSELLPPIMAWINPVIGKAPSSPEILAAAEKGAEPMVDVVARELKAGKKFLVGDCLTMADLFVVAALARGYQFVFAKGWTEKHPEVHEYYWRIKSDPIYVKVDGEPYVLANVGDKAP</sequence>
<dbReference type="Pfam" id="PF00043">
    <property type="entry name" value="GST_C"/>
    <property type="match status" value="1"/>
</dbReference>
<dbReference type="InterPro" id="IPR040079">
    <property type="entry name" value="Glutathione_S-Trfase"/>
</dbReference>
<evidence type="ECO:0000313" key="5">
    <source>
        <dbReference type="EMBL" id="KAB2580549.1"/>
    </source>
</evidence>
<dbReference type="Proteomes" id="UP000325902">
    <property type="component" value="Unassembled WGS sequence"/>
</dbReference>